<evidence type="ECO:0000313" key="8">
    <source>
        <dbReference type="Proteomes" id="UP001610334"/>
    </source>
</evidence>
<feature type="transmembrane region" description="Helical" evidence="6">
    <location>
        <begin position="134"/>
        <end position="155"/>
    </location>
</feature>
<evidence type="ECO:0000256" key="4">
    <source>
        <dbReference type="ARBA" id="ARBA00022989"/>
    </source>
</evidence>
<dbReference type="Proteomes" id="UP001610334">
    <property type="component" value="Unassembled WGS sequence"/>
</dbReference>
<organism evidence="7 8">
    <name type="scientific">Aspergillus granulosus</name>
    <dbReference type="NCBI Taxonomy" id="176169"/>
    <lineage>
        <taxon>Eukaryota</taxon>
        <taxon>Fungi</taxon>
        <taxon>Dikarya</taxon>
        <taxon>Ascomycota</taxon>
        <taxon>Pezizomycotina</taxon>
        <taxon>Eurotiomycetes</taxon>
        <taxon>Eurotiomycetidae</taxon>
        <taxon>Eurotiales</taxon>
        <taxon>Aspergillaceae</taxon>
        <taxon>Aspergillus</taxon>
        <taxon>Aspergillus subgen. Nidulantes</taxon>
    </lineage>
</organism>
<keyword evidence="8" id="KW-1185">Reference proteome</keyword>
<dbReference type="PANTHER" id="PTHR48020:SF40">
    <property type="entry name" value="MAJOR FACILITATOR SUPERFAMILY (MFS) PROFILE DOMAIN-CONTAINING PROTEIN"/>
    <property type="match status" value="1"/>
</dbReference>
<evidence type="ECO:0000313" key="7">
    <source>
        <dbReference type="EMBL" id="KAL2821643.1"/>
    </source>
</evidence>
<comment type="subcellular location">
    <subcellularLocation>
        <location evidence="1">Membrane</location>
    </subcellularLocation>
</comment>
<feature type="transmembrane region" description="Helical" evidence="6">
    <location>
        <begin position="331"/>
        <end position="352"/>
    </location>
</feature>
<keyword evidence="2" id="KW-0813">Transport</keyword>
<evidence type="ECO:0000256" key="2">
    <source>
        <dbReference type="ARBA" id="ARBA00022448"/>
    </source>
</evidence>
<evidence type="ECO:0000256" key="3">
    <source>
        <dbReference type="ARBA" id="ARBA00022692"/>
    </source>
</evidence>
<accession>A0ABR4I1L7</accession>
<evidence type="ECO:0000256" key="6">
    <source>
        <dbReference type="SAM" id="Phobius"/>
    </source>
</evidence>
<evidence type="ECO:0008006" key="9">
    <source>
        <dbReference type="Google" id="ProtNLM"/>
    </source>
</evidence>
<feature type="transmembrane region" description="Helical" evidence="6">
    <location>
        <begin position="397"/>
        <end position="424"/>
    </location>
</feature>
<dbReference type="PANTHER" id="PTHR48020">
    <property type="entry name" value="PROTON MYO-INOSITOL COTRANSPORTER"/>
    <property type="match status" value="1"/>
</dbReference>
<dbReference type="Gene3D" id="1.20.1250.20">
    <property type="entry name" value="MFS general substrate transporter like domains"/>
    <property type="match status" value="1"/>
</dbReference>
<feature type="transmembrane region" description="Helical" evidence="6">
    <location>
        <begin position="430"/>
        <end position="451"/>
    </location>
</feature>
<feature type="transmembrane region" description="Helical" evidence="6">
    <location>
        <begin position="300"/>
        <end position="319"/>
    </location>
</feature>
<reference evidence="7 8" key="1">
    <citation type="submission" date="2024-07" db="EMBL/GenBank/DDBJ databases">
        <title>Section-level genome sequencing and comparative genomics of Aspergillus sections Usti and Cavernicolus.</title>
        <authorList>
            <consortium name="Lawrence Berkeley National Laboratory"/>
            <person name="Nybo J.L."/>
            <person name="Vesth T.C."/>
            <person name="Theobald S."/>
            <person name="Frisvad J.C."/>
            <person name="Larsen T.O."/>
            <person name="Kjaerboelling I."/>
            <person name="Rothschild-Mancinelli K."/>
            <person name="Lyhne E.K."/>
            <person name="Kogle M.E."/>
            <person name="Barry K."/>
            <person name="Clum A."/>
            <person name="Na H."/>
            <person name="Ledsgaard L."/>
            <person name="Lin J."/>
            <person name="Lipzen A."/>
            <person name="Kuo A."/>
            <person name="Riley R."/>
            <person name="Mondo S."/>
            <person name="Labutti K."/>
            <person name="Haridas S."/>
            <person name="Pangalinan J."/>
            <person name="Salamov A.A."/>
            <person name="Simmons B.A."/>
            <person name="Magnuson J.K."/>
            <person name="Chen J."/>
            <person name="Drula E."/>
            <person name="Henrissat B."/>
            <person name="Wiebenga A."/>
            <person name="Lubbers R.J."/>
            <person name="Gomes A.C."/>
            <person name="Makela M.R."/>
            <person name="Stajich J."/>
            <person name="Grigoriev I.V."/>
            <person name="Mortensen U.H."/>
            <person name="De Vries R.P."/>
            <person name="Baker S.E."/>
            <person name="Andersen M.R."/>
        </authorList>
    </citation>
    <scope>NUCLEOTIDE SEQUENCE [LARGE SCALE GENOMIC DNA]</scope>
    <source>
        <strain evidence="7 8">CBS 588.65</strain>
    </source>
</reference>
<keyword evidence="4 6" id="KW-1133">Transmembrane helix</keyword>
<feature type="transmembrane region" description="Helical" evidence="6">
    <location>
        <begin position="161"/>
        <end position="180"/>
    </location>
</feature>
<dbReference type="InterPro" id="IPR036259">
    <property type="entry name" value="MFS_trans_sf"/>
</dbReference>
<comment type="caution">
    <text evidence="7">The sequence shown here is derived from an EMBL/GenBank/DDBJ whole genome shotgun (WGS) entry which is preliminary data.</text>
</comment>
<keyword evidence="3 6" id="KW-0812">Transmembrane</keyword>
<name>A0ABR4I1L7_9EURO</name>
<dbReference type="InterPro" id="IPR050814">
    <property type="entry name" value="Myo-inositol_Transporter"/>
</dbReference>
<keyword evidence="5 6" id="KW-0472">Membrane</keyword>
<sequence length="500" mass="56483">MCTSNINRYFNPLRLRFIHQILPFATTFYTDNLSRVVDRDVFIKGVYLARDPQDLAGVPGLTGGEQTILNQERDLNPFQQTKTLKVIALVTACAAISQGWQQSSINASSPRWQDEIRGPEYWIHQRILAGLIDAAPWLSGSLFGIFVGFLCVFVADMHWGVILGTAAVPSLILLFIVFLCPESPRFLIRKDKYEKAFISLRELRGSDILACRDLYYIHSHLQYESQQRLQRRQQQDLQEDEWLQRKVYQENEIATIGFLQRFLALWSDPRNRRACLAASLVMASQQLCGVSYPVNPRVAWLNFGFGLANFIFTIPAYFYIDEYRDRGRRILLPRSLGGMFVTLSCISSFFFIDDTDVRLGLVSTFTIVIFLFFYGIGAGPVPFAFSAEVFPLAFREAGMSFSVMVNFLGLGLLVLFVPAITHAFGDNGNAILLFIFTGLDAIAFILVFLFVSVPSTGKVTLESMDEVFNKPTRALVKEHLAALSCVGWSQNETQNGIELQ</sequence>
<evidence type="ECO:0000256" key="5">
    <source>
        <dbReference type="ARBA" id="ARBA00023136"/>
    </source>
</evidence>
<evidence type="ECO:0000256" key="1">
    <source>
        <dbReference type="ARBA" id="ARBA00004370"/>
    </source>
</evidence>
<dbReference type="EMBL" id="JBFXLT010000004">
    <property type="protein sequence ID" value="KAL2821643.1"/>
    <property type="molecule type" value="Genomic_DNA"/>
</dbReference>
<dbReference type="Pfam" id="PF00083">
    <property type="entry name" value="Sugar_tr"/>
    <property type="match status" value="1"/>
</dbReference>
<dbReference type="SUPFAM" id="SSF103473">
    <property type="entry name" value="MFS general substrate transporter"/>
    <property type="match status" value="1"/>
</dbReference>
<proteinExistence type="predicted"/>
<gene>
    <name evidence="7" type="ORF">BJX63DRAFT_418018</name>
</gene>
<protein>
    <recommendedName>
        <fullName evidence="9">Major facilitator superfamily (MFS) profile domain-containing protein</fullName>
    </recommendedName>
</protein>
<dbReference type="InterPro" id="IPR005828">
    <property type="entry name" value="MFS_sugar_transport-like"/>
</dbReference>
<feature type="transmembrane region" description="Helical" evidence="6">
    <location>
        <begin position="364"/>
        <end position="385"/>
    </location>
</feature>